<dbReference type="PANTHER" id="PTHR44216">
    <property type="entry name" value="PROTEIN O-MANNOSYL-TRANSFERASE TMTC2"/>
    <property type="match status" value="1"/>
</dbReference>
<dbReference type="GO" id="GO:0035269">
    <property type="term" value="P:protein O-linked glycosylation via mannose"/>
    <property type="evidence" value="ECO:0007669"/>
    <property type="project" value="TreeGrafter"/>
</dbReference>
<dbReference type="PANTHER" id="PTHR44216:SF3">
    <property type="entry name" value="PROTEIN O-MANNOSYL-TRANSFERASE TMTC2"/>
    <property type="match status" value="1"/>
</dbReference>
<evidence type="ECO:0000313" key="4">
    <source>
        <dbReference type="Proteomes" id="UP001286313"/>
    </source>
</evidence>
<evidence type="ECO:0000256" key="1">
    <source>
        <dbReference type="PROSITE-ProRule" id="PRU00339"/>
    </source>
</evidence>
<dbReference type="PROSITE" id="PS50005">
    <property type="entry name" value="TPR"/>
    <property type="match status" value="1"/>
</dbReference>
<dbReference type="GO" id="GO:0005789">
    <property type="term" value="C:endoplasmic reticulum membrane"/>
    <property type="evidence" value="ECO:0007669"/>
    <property type="project" value="TreeGrafter"/>
</dbReference>
<dbReference type="Gene3D" id="1.25.40.10">
    <property type="entry name" value="Tetratricopeptide repeat domain"/>
    <property type="match status" value="2"/>
</dbReference>
<feature type="repeat" description="TPR" evidence="1">
    <location>
        <begin position="156"/>
        <end position="189"/>
    </location>
</feature>
<dbReference type="SUPFAM" id="SSF48452">
    <property type="entry name" value="TPR-like"/>
    <property type="match status" value="1"/>
</dbReference>
<gene>
    <name evidence="3" type="ORF">Pcinc_040184</name>
</gene>
<feature type="compositionally biased region" description="Basic and acidic residues" evidence="2">
    <location>
        <begin position="1"/>
        <end position="13"/>
    </location>
</feature>
<evidence type="ECO:0000313" key="3">
    <source>
        <dbReference type="EMBL" id="KAK3853269.1"/>
    </source>
</evidence>
<name>A0AAE1BPN9_PETCI</name>
<dbReference type="Pfam" id="PF00515">
    <property type="entry name" value="TPR_1"/>
    <property type="match status" value="1"/>
</dbReference>
<dbReference type="InterPro" id="IPR052384">
    <property type="entry name" value="TMTC_O-mannosyltransferase"/>
</dbReference>
<evidence type="ECO:0008006" key="5">
    <source>
        <dbReference type="Google" id="ProtNLM"/>
    </source>
</evidence>
<dbReference type="GO" id="GO:0000030">
    <property type="term" value="F:mannosyltransferase activity"/>
    <property type="evidence" value="ECO:0007669"/>
    <property type="project" value="TreeGrafter"/>
</dbReference>
<proteinExistence type="predicted"/>
<comment type="caution">
    <text evidence="3">The sequence shown here is derived from an EMBL/GenBank/DDBJ whole genome shotgun (WGS) entry which is preliminary data.</text>
</comment>
<reference evidence="3" key="1">
    <citation type="submission" date="2023-10" db="EMBL/GenBank/DDBJ databases">
        <title>Genome assemblies of two species of porcelain crab, Petrolisthes cinctipes and Petrolisthes manimaculis (Anomura: Porcellanidae).</title>
        <authorList>
            <person name="Angst P."/>
        </authorList>
    </citation>
    <scope>NUCLEOTIDE SEQUENCE</scope>
    <source>
        <strain evidence="3">PB745_01</strain>
        <tissue evidence="3">Gill</tissue>
    </source>
</reference>
<dbReference type="SMART" id="SM00028">
    <property type="entry name" value="TPR"/>
    <property type="match status" value="1"/>
</dbReference>
<sequence length="208" mass="22720">SVERAMGTRDSRRPGPPLPTDGGGGGGGHTDSPHSPPNTHTTSLLAYTCPALSLLQAQVRLQQKQYWSSEELLEGVLRESPGHQEALYHLSLLYAATNRTGEALAAATEAAGACREPGDTCATLHAHHADLLHTRSFTHQAVTSYQLAVRMEPHLSRAHLNLGAIYHTQGEYELAWEHYHTALDQDPTNPLLLDNIQKLRRAMSARGR</sequence>
<dbReference type="Pfam" id="PF13432">
    <property type="entry name" value="TPR_16"/>
    <property type="match status" value="1"/>
</dbReference>
<dbReference type="AlphaFoldDB" id="A0AAE1BPN9"/>
<keyword evidence="4" id="KW-1185">Reference proteome</keyword>
<protein>
    <recommendedName>
        <fullName evidence="5">Tetratricopeptide repeat protein</fullName>
    </recommendedName>
</protein>
<dbReference type="Proteomes" id="UP001286313">
    <property type="component" value="Unassembled WGS sequence"/>
</dbReference>
<feature type="non-terminal residue" evidence="3">
    <location>
        <position position="208"/>
    </location>
</feature>
<organism evidence="3 4">
    <name type="scientific">Petrolisthes cinctipes</name>
    <name type="common">Flat porcelain crab</name>
    <dbReference type="NCBI Taxonomy" id="88211"/>
    <lineage>
        <taxon>Eukaryota</taxon>
        <taxon>Metazoa</taxon>
        <taxon>Ecdysozoa</taxon>
        <taxon>Arthropoda</taxon>
        <taxon>Crustacea</taxon>
        <taxon>Multicrustacea</taxon>
        <taxon>Malacostraca</taxon>
        <taxon>Eumalacostraca</taxon>
        <taxon>Eucarida</taxon>
        <taxon>Decapoda</taxon>
        <taxon>Pleocyemata</taxon>
        <taxon>Anomura</taxon>
        <taxon>Galatheoidea</taxon>
        <taxon>Porcellanidae</taxon>
        <taxon>Petrolisthes</taxon>
    </lineage>
</organism>
<feature type="region of interest" description="Disordered" evidence="2">
    <location>
        <begin position="1"/>
        <end position="42"/>
    </location>
</feature>
<dbReference type="InterPro" id="IPR019734">
    <property type="entry name" value="TPR_rpt"/>
</dbReference>
<accession>A0AAE1BPN9</accession>
<dbReference type="PROSITE" id="PS50293">
    <property type="entry name" value="TPR_REGION"/>
    <property type="match status" value="1"/>
</dbReference>
<evidence type="ECO:0000256" key="2">
    <source>
        <dbReference type="SAM" id="MobiDB-lite"/>
    </source>
</evidence>
<dbReference type="EMBL" id="JAWQEG010007028">
    <property type="protein sequence ID" value="KAK3853269.1"/>
    <property type="molecule type" value="Genomic_DNA"/>
</dbReference>
<keyword evidence="1" id="KW-0802">TPR repeat</keyword>
<dbReference type="InterPro" id="IPR011990">
    <property type="entry name" value="TPR-like_helical_dom_sf"/>
</dbReference>